<evidence type="ECO:0000256" key="4">
    <source>
        <dbReference type="ARBA" id="ARBA00023288"/>
    </source>
</evidence>
<dbReference type="SMART" id="SM00324">
    <property type="entry name" value="RhoGAP"/>
    <property type="match status" value="1"/>
</dbReference>
<feature type="region of interest" description="Disordered" evidence="8">
    <location>
        <begin position="1"/>
        <end position="50"/>
    </location>
</feature>
<reference evidence="10 11" key="1">
    <citation type="submission" date="2021-06" db="EMBL/GenBank/DDBJ databases">
        <title>Chromosome-level genome assembly of the red-tail catfish (Hemibagrus wyckioides).</title>
        <authorList>
            <person name="Shao F."/>
        </authorList>
    </citation>
    <scope>NUCLEOTIDE SEQUENCE [LARGE SCALE GENOMIC DNA]</scope>
    <source>
        <strain evidence="10">EC202008001</strain>
        <tissue evidence="10">Blood</tissue>
    </source>
</reference>
<dbReference type="Pfam" id="PF00620">
    <property type="entry name" value="RhoGAP"/>
    <property type="match status" value="1"/>
</dbReference>
<dbReference type="Pfam" id="PF25336">
    <property type="entry name" value="C2_SYDE"/>
    <property type="match status" value="1"/>
</dbReference>
<feature type="region of interest" description="Disordered" evidence="8">
    <location>
        <begin position="70"/>
        <end position="104"/>
    </location>
</feature>
<dbReference type="GO" id="GO:0097060">
    <property type="term" value="C:synaptic membrane"/>
    <property type="evidence" value="ECO:0007669"/>
    <property type="project" value="TreeGrafter"/>
</dbReference>
<dbReference type="EMBL" id="JAHKSW010000013">
    <property type="protein sequence ID" value="KAG7324864.1"/>
    <property type="molecule type" value="Genomic_DNA"/>
</dbReference>
<evidence type="ECO:0000256" key="1">
    <source>
        <dbReference type="ARBA" id="ARBA00022468"/>
    </source>
</evidence>
<evidence type="ECO:0000313" key="10">
    <source>
        <dbReference type="EMBL" id="KAG7324864.1"/>
    </source>
</evidence>
<keyword evidence="2" id="KW-0597">Phosphoprotein</keyword>
<accession>A0A9D3NM44</accession>
<dbReference type="GO" id="GO:0046578">
    <property type="term" value="P:regulation of Ras protein signal transduction"/>
    <property type="evidence" value="ECO:0007669"/>
    <property type="project" value="TreeGrafter"/>
</dbReference>
<dbReference type="OrthoDB" id="120383at2759"/>
<comment type="function">
    <text evidence="5">GTPase activator for the Rho-type GTPases. As a GCM1 downstream effector, it is involved in placental development and positively regulates trophoblast cells migration. It regulates cytoskeletal remodeling by controlling the activity of Rho GTPases including RHOA, CDC42 and RAC1.</text>
</comment>
<feature type="region of interest" description="Disordered" evidence="8">
    <location>
        <begin position="847"/>
        <end position="871"/>
    </location>
</feature>
<dbReference type="InterPro" id="IPR000198">
    <property type="entry name" value="RhoGAP_dom"/>
</dbReference>
<feature type="compositionally biased region" description="Polar residues" evidence="8">
    <location>
        <begin position="424"/>
        <end position="437"/>
    </location>
</feature>
<dbReference type="PANTHER" id="PTHR46150:SF2">
    <property type="entry name" value="RHO GTPASE-ACTIVATING PROTEIN SYDE1"/>
    <property type="match status" value="1"/>
</dbReference>
<keyword evidence="1" id="KW-0343">GTPase activation</keyword>
<evidence type="ECO:0000256" key="6">
    <source>
        <dbReference type="ARBA" id="ARBA00074687"/>
    </source>
</evidence>
<protein>
    <recommendedName>
        <fullName evidence="6">Rho GTPase-activating protein SYDE1</fullName>
    </recommendedName>
    <alternativeName>
        <fullName evidence="7">Synapse defective protein 1 homolog 1</fullName>
    </alternativeName>
</protein>
<keyword evidence="4" id="KW-0449">Lipoprotein</keyword>
<name>A0A9D3NM44_9TELE</name>
<keyword evidence="11" id="KW-1185">Reference proteome</keyword>
<dbReference type="Proteomes" id="UP000824219">
    <property type="component" value="Linkage Group LG13"/>
</dbReference>
<feature type="compositionally biased region" description="Polar residues" evidence="8">
    <location>
        <begin position="94"/>
        <end position="104"/>
    </location>
</feature>
<dbReference type="PROSITE" id="PS50238">
    <property type="entry name" value="RHOGAP"/>
    <property type="match status" value="1"/>
</dbReference>
<dbReference type="GO" id="GO:0005096">
    <property type="term" value="F:GTPase activator activity"/>
    <property type="evidence" value="ECO:0007669"/>
    <property type="project" value="UniProtKB-KW"/>
</dbReference>
<dbReference type="SUPFAM" id="SSF48350">
    <property type="entry name" value="GTPase activation domain, GAP"/>
    <property type="match status" value="1"/>
</dbReference>
<dbReference type="InterPro" id="IPR052118">
    <property type="entry name" value="Rho-GAP_regulator"/>
</dbReference>
<evidence type="ECO:0000259" key="9">
    <source>
        <dbReference type="PROSITE" id="PS50238"/>
    </source>
</evidence>
<evidence type="ECO:0000256" key="7">
    <source>
        <dbReference type="ARBA" id="ARBA00075368"/>
    </source>
</evidence>
<proteinExistence type="predicted"/>
<feature type="compositionally biased region" description="Low complexity" evidence="8">
    <location>
        <begin position="288"/>
        <end position="299"/>
    </location>
</feature>
<dbReference type="FunFam" id="1.10.555.10:FF:000051">
    <property type="entry name" value="Synapse defective Rho GTPase homolog 1"/>
    <property type="match status" value="1"/>
</dbReference>
<feature type="compositionally biased region" description="Polar residues" evidence="8">
    <location>
        <begin position="301"/>
        <end position="312"/>
    </location>
</feature>
<evidence type="ECO:0000256" key="3">
    <source>
        <dbReference type="ARBA" id="ARBA00023139"/>
    </source>
</evidence>
<dbReference type="GO" id="GO:0016477">
    <property type="term" value="P:cell migration"/>
    <property type="evidence" value="ECO:0007669"/>
    <property type="project" value="TreeGrafter"/>
</dbReference>
<feature type="compositionally biased region" description="Basic residues" evidence="8">
    <location>
        <begin position="9"/>
        <end position="21"/>
    </location>
</feature>
<gene>
    <name evidence="10" type="ORF">KOW79_011180</name>
</gene>
<dbReference type="Gene3D" id="1.10.555.10">
    <property type="entry name" value="Rho GTPase activation protein"/>
    <property type="match status" value="1"/>
</dbReference>
<evidence type="ECO:0000256" key="5">
    <source>
        <dbReference type="ARBA" id="ARBA00057607"/>
    </source>
</evidence>
<organism evidence="10 11">
    <name type="scientific">Hemibagrus wyckioides</name>
    <dbReference type="NCBI Taxonomy" id="337641"/>
    <lineage>
        <taxon>Eukaryota</taxon>
        <taxon>Metazoa</taxon>
        <taxon>Chordata</taxon>
        <taxon>Craniata</taxon>
        <taxon>Vertebrata</taxon>
        <taxon>Euteleostomi</taxon>
        <taxon>Actinopterygii</taxon>
        <taxon>Neopterygii</taxon>
        <taxon>Teleostei</taxon>
        <taxon>Ostariophysi</taxon>
        <taxon>Siluriformes</taxon>
        <taxon>Bagridae</taxon>
        <taxon>Hemibagrus</taxon>
    </lineage>
</organism>
<comment type="caution">
    <text evidence="10">The sequence shown here is derived from an EMBL/GenBank/DDBJ whole genome shotgun (WGS) entry which is preliminary data.</text>
</comment>
<evidence type="ECO:0000313" key="11">
    <source>
        <dbReference type="Proteomes" id="UP000824219"/>
    </source>
</evidence>
<feature type="region of interest" description="Disordered" evidence="8">
    <location>
        <begin position="288"/>
        <end position="449"/>
    </location>
</feature>
<evidence type="ECO:0000256" key="2">
    <source>
        <dbReference type="ARBA" id="ARBA00022553"/>
    </source>
</evidence>
<dbReference type="AlphaFoldDB" id="A0A9D3NM44"/>
<dbReference type="InterPro" id="IPR057459">
    <property type="entry name" value="SYDE1/2_C2"/>
</dbReference>
<feature type="compositionally biased region" description="Basic and acidic residues" evidence="8">
    <location>
        <begin position="22"/>
        <end position="36"/>
    </location>
</feature>
<sequence length="986" mass="108838">MAEPLLKRTLSKLRGKDRSRRKTDPRLNDGPRKTELVHSSSSSSVTEVELDCTKHTQITVSKKQNWAKLSSIPRDVEQLPSLSSVSQERESCTGKAQASKQASLRENGFDWRWKDLHKDGTHPRACQKADTADGADTLDAGLPELVTPPVTEYCTSLGMGKLSGQGVYLQHLERSSRAWVLSSGKTQAPDEAYTACFTERRHMTESESNIWYNPIPEEEDARVSGVKLKLKEKEKDVLEDPWRRRDMEGAQEEWRDVPPQSCHPDVYYLGCSSGGASSVSEVVSAAASSSAGSSGSPGAQTKISGGTSSSSMMEKIKSPGTVRRLSMKMRKLPELRRKLSLRSSRNQRHLQGQAGGSDAPGGADEASPPNARKESSNNVISRYHLDTSAPARPRRRSSRTRSASKGGYLSDGDSPELLPKQDLTPGSQGSGQDTQESPQPPPHRGWQDTVGSFRHYSLSEQPKCAQRVSGLLTVHLLGVSELVRSRTSKDIFCAIQVDGVTRARTALLTCQETSLPLNHTFNLELERARMLKLIVLTPSANIVDRTTGPGGQTRNRVCCLGTVAIPPLFKASRTQQLCVKLEPRGLLYVKLTLLEQWEAPPPRLSELPPPSVFGVELRHLVEKEACVPKVPLIIQKCVAEIEKRGLKVVGLYRLCGSAAVKKELRDAFEKDSATVTLDEELYPDINVITGILKDYLRELPSPLITRTLYEVVLEAMCQRPVCRSDDTHRSHNTVTLLQCLPEPERATLSLLLDHLSLVASFSDCNLMTCQNLAVCFGPVLLTPTQDSWKGAGPGAFPSVPAGHGSSLGGRNFTQQSMEMASAVDFKRHIEALHYLLQLWPIPTGRVTDQSPCRSEDEEAPPPSLSQNSLQRCGQRPSLRVELPLPQDVAVVSRRGRGRLESPPCNRYAGDWSVCGRDFLTNDDADYDEVAGSESDEDEEKKKDWVYTDDYALDFDAPFTCRLSLKDFDNLISDLERELAKQINICL</sequence>
<keyword evidence="3" id="KW-0564">Palmitate</keyword>
<dbReference type="GO" id="GO:0007165">
    <property type="term" value="P:signal transduction"/>
    <property type="evidence" value="ECO:0007669"/>
    <property type="project" value="InterPro"/>
</dbReference>
<feature type="domain" description="Rho-GAP" evidence="9">
    <location>
        <begin position="615"/>
        <end position="843"/>
    </location>
</feature>
<dbReference type="PANTHER" id="PTHR46150">
    <property type="entry name" value="RHO GTPASE-ACTIVATING PROTEIN 100F"/>
    <property type="match status" value="1"/>
</dbReference>
<evidence type="ECO:0000256" key="8">
    <source>
        <dbReference type="SAM" id="MobiDB-lite"/>
    </source>
</evidence>
<dbReference type="InterPro" id="IPR008936">
    <property type="entry name" value="Rho_GTPase_activation_prot"/>
</dbReference>